<organism evidence="2 3">
    <name type="scientific">Hirundo rustica rustica</name>
    <dbReference type="NCBI Taxonomy" id="333673"/>
    <lineage>
        <taxon>Eukaryota</taxon>
        <taxon>Metazoa</taxon>
        <taxon>Chordata</taxon>
        <taxon>Craniata</taxon>
        <taxon>Vertebrata</taxon>
        <taxon>Euteleostomi</taxon>
        <taxon>Archelosauria</taxon>
        <taxon>Archosauria</taxon>
        <taxon>Dinosauria</taxon>
        <taxon>Saurischia</taxon>
        <taxon>Theropoda</taxon>
        <taxon>Coelurosauria</taxon>
        <taxon>Aves</taxon>
        <taxon>Neognathae</taxon>
        <taxon>Neoaves</taxon>
        <taxon>Telluraves</taxon>
        <taxon>Australaves</taxon>
        <taxon>Passeriformes</taxon>
        <taxon>Sylvioidea</taxon>
        <taxon>Hirundinidae</taxon>
        <taxon>Hirundo</taxon>
    </lineage>
</organism>
<evidence type="ECO:0000256" key="1">
    <source>
        <dbReference type="SAM" id="SignalP"/>
    </source>
</evidence>
<evidence type="ECO:0000313" key="3">
    <source>
        <dbReference type="Proteomes" id="UP000269221"/>
    </source>
</evidence>
<protein>
    <submittedName>
        <fullName evidence="2">Uncharacterized protein</fullName>
    </submittedName>
</protein>
<reference evidence="2 3" key="1">
    <citation type="submission" date="2018-07" db="EMBL/GenBank/DDBJ databases">
        <title>A high quality draft genome assembly of the barn swallow (H. rustica rustica).</title>
        <authorList>
            <person name="Formenti G."/>
            <person name="Chiara M."/>
            <person name="Poveda L."/>
            <person name="Francoijs K.-J."/>
            <person name="Bonisoli-Alquati A."/>
            <person name="Canova L."/>
            <person name="Gianfranceschi L."/>
            <person name="Horner D.S."/>
            <person name="Saino N."/>
        </authorList>
    </citation>
    <scope>NUCLEOTIDE SEQUENCE [LARGE SCALE GENOMIC DNA]</scope>
    <source>
        <strain evidence="2">Chelidonia</strain>
        <tissue evidence="2">Blood</tissue>
    </source>
</reference>
<dbReference type="EMBL" id="QRBI01000149">
    <property type="protein sequence ID" value="RMB99493.1"/>
    <property type="molecule type" value="Genomic_DNA"/>
</dbReference>
<dbReference type="Proteomes" id="UP000269221">
    <property type="component" value="Unassembled WGS sequence"/>
</dbReference>
<evidence type="ECO:0000313" key="2">
    <source>
        <dbReference type="EMBL" id="RMB99493.1"/>
    </source>
</evidence>
<name>A0A3M0JKB7_HIRRU</name>
<comment type="caution">
    <text evidence="2">The sequence shown here is derived from an EMBL/GenBank/DDBJ whole genome shotgun (WGS) entry which is preliminary data.</text>
</comment>
<dbReference type="AlphaFoldDB" id="A0A3M0JKB7"/>
<gene>
    <name evidence="2" type="ORF">DUI87_24230</name>
</gene>
<feature type="chain" id="PRO_5018013814" evidence="1">
    <location>
        <begin position="19"/>
        <end position="341"/>
    </location>
</feature>
<accession>A0A3M0JKB7</accession>
<keyword evidence="1" id="KW-0732">Signal</keyword>
<feature type="signal peptide" evidence="1">
    <location>
        <begin position="1"/>
        <end position="18"/>
    </location>
</feature>
<proteinExistence type="predicted"/>
<sequence length="341" mass="37926">MGRTVSQLGLVLVVLVQGDLVIHMERMDSLMDQELVEQVVVLEVLDLLMEWMVFQLEQVLKGLVQGDLELPVGKTVSQLEQGDLDLPMERMVSQLGLVLVGLVQDLELPMGRMVSQLGLVLVVLVQENLELPMGRMVFPLEQVLVGLVVQGDLVLPMGRTVSQLGLVLVGLVQDLELPMGRMVSQLGLVLVVLVQENLELPMARMVFPLEQVLWVWWCRGTWFSLWKDGLPAGAGLVGLVQDLELPMGRMVSQLGLVELVQVDLARLCMVQMVSHLEQVEMEWMVSQLVLVQGEVGVPMEGWSVGCRGRSIPMEWMVSQLELVLVQGEVGVPMERMVSQLE</sequence>
<keyword evidence="3" id="KW-1185">Reference proteome</keyword>